<organism evidence="1 4">
    <name type="scientific">Clostridium innocuum</name>
    <dbReference type="NCBI Taxonomy" id="1522"/>
    <lineage>
        <taxon>Bacteria</taxon>
        <taxon>Bacillati</taxon>
        <taxon>Bacillota</taxon>
        <taxon>Clostridia</taxon>
        <taxon>Eubacteriales</taxon>
        <taxon>Clostridiaceae</taxon>
        <taxon>Clostridium</taxon>
    </lineage>
</organism>
<reference evidence="3" key="2">
    <citation type="journal article" date="2019" name="Nat. Med.">
        <title>A library of human gut bacterial isolates paired with longitudinal multiomics data enables mechanistic microbiome research.</title>
        <authorList>
            <person name="Poyet M."/>
            <person name="Groussin M."/>
            <person name="Gibbons S.M."/>
            <person name="Avila-Pacheco J."/>
            <person name="Jiang X."/>
            <person name="Kearney S.M."/>
            <person name="Perrotta A.R."/>
            <person name="Berdy B."/>
            <person name="Zhao S."/>
            <person name="Lieberman T.D."/>
            <person name="Swanson P.K."/>
            <person name="Smith M."/>
            <person name="Roesemann S."/>
            <person name="Alexander J.E."/>
            <person name="Rich S.A."/>
            <person name="Livny J."/>
            <person name="Vlamakis H."/>
            <person name="Clish C."/>
            <person name="Bullock K."/>
            <person name="Deik A."/>
            <person name="Scott J."/>
            <person name="Pierce K.A."/>
            <person name="Xavier R.J."/>
            <person name="Alm E.J."/>
        </authorList>
    </citation>
    <scope>NUCLEOTIDE SEQUENCE</scope>
    <source>
        <strain evidence="3">BIOML-A12</strain>
    </source>
</reference>
<gene>
    <name evidence="1" type="ORF">CIAN88_15865</name>
    <name evidence="3" type="ORF">GT664_05245</name>
    <name evidence="2" type="ORF">MKC95_03195</name>
</gene>
<comment type="caution">
    <text evidence="1">The sequence shown here is derived from an EMBL/GenBank/DDBJ whole genome shotgun (WGS) entry which is preliminary data.</text>
</comment>
<dbReference type="Proteomes" id="UP001203972">
    <property type="component" value="Unassembled WGS sequence"/>
</dbReference>
<proteinExistence type="predicted"/>
<evidence type="ECO:0000313" key="1">
    <source>
        <dbReference type="EMBL" id="KGJ52283.1"/>
    </source>
</evidence>
<name>A0A099I5Y2_CLOIN</name>
<dbReference type="EMBL" id="JQIF01000076">
    <property type="protein sequence ID" value="KGJ52283.1"/>
    <property type="molecule type" value="Genomic_DNA"/>
</dbReference>
<dbReference type="RefSeq" id="WP_008818893.1">
    <property type="nucleotide sequence ID" value="NZ_AP025565.1"/>
</dbReference>
<evidence type="ECO:0000313" key="3">
    <source>
        <dbReference type="EMBL" id="MZH55185.1"/>
    </source>
</evidence>
<dbReference type="EMBL" id="JAKTMA010000004">
    <property type="protein sequence ID" value="MCR0231769.1"/>
    <property type="molecule type" value="Genomic_DNA"/>
</dbReference>
<accession>A0A099I5Y2</accession>
<evidence type="ECO:0000313" key="4">
    <source>
        <dbReference type="Proteomes" id="UP000030008"/>
    </source>
</evidence>
<dbReference type="InterPro" id="IPR011990">
    <property type="entry name" value="TPR-like_helical_dom_sf"/>
</dbReference>
<dbReference type="SUPFAM" id="SSF48452">
    <property type="entry name" value="TPR-like"/>
    <property type="match status" value="1"/>
</dbReference>
<dbReference type="Gene3D" id="1.25.40.10">
    <property type="entry name" value="Tetratricopeptide repeat domain"/>
    <property type="match status" value="1"/>
</dbReference>
<evidence type="ECO:0000313" key="2">
    <source>
        <dbReference type="EMBL" id="MCR0231769.1"/>
    </source>
</evidence>
<dbReference type="Proteomes" id="UP000604383">
    <property type="component" value="Unassembled WGS sequence"/>
</dbReference>
<reference evidence="2" key="3">
    <citation type="journal article" date="2022" name="Clin. Infect. Dis.">
        <title>Association between Clostridium innocuum and antibiotic-associated diarrhea in adults and children: A cross-sectional study and comparative genomics analysis.</title>
        <authorList>
            <person name="Cherny K.E."/>
            <person name="Muscat E.B."/>
            <person name="Balaji A."/>
            <person name="Mukherjee J."/>
            <person name="Ozer E.A."/>
            <person name="Angarone M.P."/>
            <person name="Hauser A.R."/>
            <person name="Sichel J.S."/>
            <person name="Amponsah E."/>
            <person name="Kociolek L.K."/>
        </authorList>
    </citation>
    <scope>NUCLEOTIDE SEQUENCE</scope>
    <source>
        <strain evidence="2">NU1-AC-029v</strain>
    </source>
</reference>
<dbReference type="EMBL" id="WWTN01000006">
    <property type="protein sequence ID" value="MZH55185.1"/>
    <property type="molecule type" value="Genomic_DNA"/>
</dbReference>
<dbReference type="Proteomes" id="UP000030008">
    <property type="component" value="Unassembled WGS sequence"/>
</dbReference>
<sequence>MNHISDTTDIGITFQMTLDAFLDETHPVKDTNQNTYRDALKKLEEANHCRSSQKKQTIAREALGICTDCIEAYLVLGINEQNMYRKLGMLKEGMELATMNLGKDFFLRDASDFFEFDEAKPLFHIKFAYAASLYEAGYMRKAQRQFQEILNLNPEDLFQVRHYLMSIALYFEELESCRELLDKYRRNDAFCCFIRFLYLMKEEDFEQAKQMISLLKEKNSFLYDILTYRSMNAVVTQGLPLEGSLEEAGYIYRIISKVVQPMEYLHIFLVKNEANG</sequence>
<reference evidence="1 4" key="1">
    <citation type="submission" date="2014-08" db="EMBL/GenBank/DDBJ databases">
        <title>Clostridium innocuum, an unnegligible vancomycin-resistant pathogen causing extra-intestinal infections.</title>
        <authorList>
            <person name="Feng Y."/>
            <person name="Chiu C.-H."/>
        </authorList>
    </citation>
    <scope>NUCLEOTIDE SEQUENCE [LARGE SCALE GENOMIC DNA]</scope>
    <source>
        <strain evidence="1 4">AN88</strain>
    </source>
</reference>
<protein>
    <submittedName>
        <fullName evidence="1">Uncharacterized protein</fullName>
    </submittedName>
</protein>
<dbReference type="AlphaFoldDB" id="A0A099I5Y2"/>